<keyword evidence="4" id="KW-0694">RNA-binding</keyword>
<evidence type="ECO:0000313" key="8">
    <source>
        <dbReference type="Proteomes" id="UP000179023"/>
    </source>
</evidence>
<comment type="subunit">
    <text evidence="4">Part of the 50S ribosomal subunit.</text>
</comment>
<dbReference type="InterPro" id="IPR036227">
    <property type="entry name" value="Ribosomal_uL15/eL18_sf"/>
</dbReference>
<dbReference type="GO" id="GO:0022625">
    <property type="term" value="C:cytosolic large ribosomal subunit"/>
    <property type="evidence" value="ECO:0007669"/>
    <property type="project" value="TreeGrafter"/>
</dbReference>
<feature type="compositionally biased region" description="Basic residues" evidence="5">
    <location>
        <begin position="13"/>
        <end position="23"/>
    </location>
</feature>
<organism evidence="7 8">
    <name type="scientific">Candidatus Sungbacteria bacterium RIFCSPHIGHO2_02_FULL_47_11</name>
    <dbReference type="NCBI Taxonomy" id="1802270"/>
    <lineage>
        <taxon>Bacteria</taxon>
        <taxon>Candidatus Sungiibacteriota</taxon>
    </lineage>
</organism>
<evidence type="ECO:0000256" key="3">
    <source>
        <dbReference type="ARBA" id="ARBA00023274"/>
    </source>
</evidence>
<dbReference type="PANTHER" id="PTHR12934:SF11">
    <property type="entry name" value="LARGE RIBOSOMAL SUBUNIT PROTEIN UL15M"/>
    <property type="match status" value="1"/>
</dbReference>
<evidence type="ECO:0000256" key="1">
    <source>
        <dbReference type="ARBA" id="ARBA00007320"/>
    </source>
</evidence>
<dbReference type="HAMAP" id="MF_01341">
    <property type="entry name" value="Ribosomal_uL15"/>
    <property type="match status" value="1"/>
</dbReference>
<comment type="similarity">
    <text evidence="1 4">Belongs to the universal ribosomal protein uL15 family.</text>
</comment>
<accession>A0A1G2KNZ7</accession>
<reference evidence="7 8" key="1">
    <citation type="journal article" date="2016" name="Nat. Commun.">
        <title>Thousands of microbial genomes shed light on interconnected biogeochemical processes in an aquifer system.</title>
        <authorList>
            <person name="Anantharaman K."/>
            <person name="Brown C.T."/>
            <person name="Hug L.A."/>
            <person name="Sharon I."/>
            <person name="Castelle C.J."/>
            <person name="Probst A.J."/>
            <person name="Thomas B.C."/>
            <person name="Singh A."/>
            <person name="Wilkins M.J."/>
            <person name="Karaoz U."/>
            <person name="Brodie E.L."/>
            <person name="Williams K.H."/>
            <person name="Hubbard S.S."/>
            <person name="Banfield J.F."/>
        </authorList>
    </citation>
    <scope>NUCLEOTIDE SEQUENCE [LARGE SCALE GENOMIC DNA]</scope>
</reference>
<feature type="region of interest" description="Disordered" evidence="5">
    <location>
        <begin position="1"/>
        <end position="43"/>
    </location>
</feature>
<dbReference type="GO" id="GO:0003735">
    <property type="term" value="F:structural constituent of ribosome"/>
    <property type="evidence" value="ECO:0007669"/>
    <property type="project" value="InterPro"/>
</dbReference>
<dbReference type="Pfam" id="PF00828">
    <property type="entry name" value="Ribosomal_L27A"/>
    <property type="match status" value="1"/>
</dbReference>
<dbReference type="GO" id="GO:0019843">
    <property type="term" value="F:rRNA binding"/>
    <property type="evidence" value="ECO:0007669"/>
    <property type="project" value="UniProtKB-UniRule"/>
</dbReference>
<dbReference type="InterPro" id="IPR021131">
    <property type="entry name" value="Ribosomal_uL15/eL18"/>
</dbReference>
<name>A0A1G2KNZ7_9BACT</name>
<feature type="domain" description="Large ribosomal subunit protein uL15/eL18" evidence="6">
    <location>
        <begin position="72"/>
        <end position="132"/>
    </location>
</feature>
<comment type="function">
    <text evidence="4">Binds to the 23S rRNA.</text>
</comment>
<evidence type="ECO:0000256" key="4">
    <source>
        <dbReference type="HAMAP-Rule" id="MF_01341"/>
    </source>
</evidence>
<dbReference type="GO" id="GO:0006412">
    <property type="term" value="P:translation"/>
    <property type="evidence" value="ECO:0007669"/>
    <property type="project" value="UniProtKB-UniRule"/>
</dbReference>
<keyword evidence="2 4" id="KW-0689">Ribosomal protein</keyword>
<sequence length="142" mass="15880">MQFHNLSPQSKFRSARRIGRGGKRGTYSGRGIKGQRARAGAKIRPAERDIIKRIPKLRGYKFKSFRRKPAAVKLADIEKKFKTGDTVSPESLLEAGLVRRIKGRTPEVKILGGAEPKKKLVFKNVTFSAKVKINHAFPPSNV</sequence>
<gene>
    <name evidence="4" type="primary">rplO</name>
    <name evidence="7" type="ORF">A3C07_03530</name>
</gene>
<keyword evidence="4" id="KW-0699">rRNA-binding</keyword>
<dbReference type="InterPro" id="IPR030878">
    <property type="entry name" value="Ribosomal_uL15"/>
</dbReference>
<evidence type="ECO:0000256" key="2">
    <source>
        <dbReference type="ARBA" id="ARBA00022980"/>
    </source>
</evidence>
<evidence type="ECO:0000256" key="5">
    <source>
        <dbReference type="SAM" id="MobiDB-lite"/>
    </source>
</evidence>
<dbReference type="PANTHER" id="PTHR12934">
    <property type="entry name" value="50S RIBOSOMAL PROTEIN L15"/>
    <property type="match status" value="1"/>
</dbReference>
<proteinExistence type="inferred from homology"/>
<keyword evidence="3 4" id="KW-0687">Ribonucleoprotein</keyword>
<dbReference type="InterPro" id="IPR005749">
    <property type="entry name" value="Ribosomal_uL15_bac-type"/>
</dbReference>
<dbReference type="EMBL" id="MHQI01000017">
    <property type="protein sequence ID" value="OHA00382.1"/>
    <property type="molecule type" value="Genomic_DNA"/>
</dbReference>
<dbReference type="Proteomes" id="UP000179023">
    <property type="component" value="Unassembled WGS sequence"/>
</dbReference>
<dbReference type="SUPFAM" id="SSF52080">
    <property type="entry name" value="Ribosomal proteins L15p and L18e"/>
    <property type="match status" value="1"/>
</dbReference>
<protein>
    <recommendedName>
        <fullName evidence="4">Large ribosomal subunit protein uL15</fullName>
    </recommendedName>
</protein>
<evidence type="ECO:0000313" key="7">
    <source>
        <dbReference type="EMBL" id="OHA00382.1"/>
    </source>
</evidence>
<evidence type="ECO:0000259" key="6">
    <source>
        <dbReference type="Pfam" id="PF00828"/>
    </source>
</evidence>
<feature type="compositionally biased region" description="Polar residues" evidence="5">
    <location>
        <begin position="1"/>
        <end position="12"/>
    </location>
</feature>
<dbReference type="AlphaFoldDB" id="A0A1G2KNZ7"/>
<dbReference type="STRING" id="1802270.A3C07_03530"/>
<comment type="caution">
    <text evidence="7">The sequence shown here is derived from an EMBL/GenBank/DDBJ whole genome shotgun (WGS) entry which is preliminary data.</text>
</comment>
<dbReference type="Gene3D" id="3.100.10.10">
    <property type="match status" value="1"/>
</dbReference>